<proteinExistence type="predicted"/>
<organism evidence="3">
    <name type="scientific">Infectious bronchitis virus</name>
    <dbReference type="NCBI Taxonomy" id="11120"/>
    <lineage>
        <taxon>Viruses</taxon>
        <taxon>Riboviria</taxon>
        <taxon>Orthornavirae</taxon>
        <taxon>Pisuviricota</taxon>
        <taxon>Pisoniviricetes</taxon>
        <taxon>Nidovirales</taxon>
        <taxon>Cornidovirineae</taxon>
        <taxon>Coronaviridae</taxon>
        <taxon>Orthocoronavirinae</taxon>
        <taxon>Gammacoronavirus</taxon>
        <taxon>Igacovirus</taxon>
        <taxon>Gammacoronavirus galli</taxon>
        <taxon>Avian coronavirus</taxon>
    </lineage>
</organism>
<evidence type="ECO:0000256" key="2">
    <source>
        <dbReference type="ARBA" id="ARBA00030002"/>
    </source>
</evidence>
<reference evidence="3" key="1">
    <citation type="submission" date="2012-04" db="EMBL/GenBank/DDBJ databases">
        <title>Phylogenetic analysis of spike, 3a, 3b and E genes of infectious bronchitis viruses isolated in Korea during 1990-2011 and recombinant identification.</title>
        <authorList>
            <person name="Mo M.L."/>
            <person name="Hong S.M."/>
            <person name="Kwon H.J."/>
            <person name="Kim I.H."/>
            <person name="Kim J.H."/>
            <person name="Song C.S."/>
        </authorList>
    </citation>
    <scope>NUCLEOTIDE SEQUENCE</scope>
    <source>
        <strain evidence="3">11038</strain>
    </source>
</reference>
<accession>K9LWC6</accession>
<gene>
    <name evidence="3" type="primary">3b</name>
</gene>
<name>K9LWC6_9GAMC</name>
<sequence length="72" mass="8376">MLDFEKTIETFNSFEKTIETGEQLVQQISFNLQHISSVLETQIFDPFECCYYSSGSFYEIESADDCSGDEFY</sequence>
<evidence type="ECO:0000313" key="3">
    <source>
        <dbReference type="EMBL" id="AFP50288.1"/>
    </source>
</evidence>
<protein>
    <recommendedName>
        <fullName evidence="1">Non-structural protein 3b</fullName>
    </recommendedName>
    <alternativeName>
        <fullName evidence="2">Accessory protein 3b</fullName>
    </alternativeName>
</protein>
<dbReference type="EMBL" id="JQ920400">
    <property type="protein sequence ID" value="AFP50288.1"/>
    <property type="molecule type" value="Genomic_RNA"/>
</dbReference>
<evidence type="ECO:0000256" key="1">
    <source>
        <dbReference type="ARBA" id="ARBA00019811"/>
    </source>
</evidence>
<dbReference type="InterPro" id="IPR005295">
    <property type="entry name" value="IBV_3B"/>
</dbReference>
<dbReference type="Pfam" id="PF03622">
    <property type="entry name" value="IBV_3B"/>
    <property type="match status" value="1"/>
</dbReference>